<dbReference type="Pfam" id="PF24747">
    <property type="entry name" value="Zn-ribbon_GIR1"/>
    <property type="match status" value="1"/>
</dbReference>
<feature type="domain" description="GIR1-like zinc ribbon" evidence="2">
    <location>
        <begin position="483"/>
        <end position="514"/>
    </location>
</feature>
<accession>A0ABP0W892</accession>
<feature type="region of interest" description="Disordered" evidence="1">
    <location>
        <begin position="170"/>
        <end position="236"/>
    </location>
</feature>
<evidence type="ECO:0000259" key="2">
    <source>
        <dbReference type="Pfam" id="PF24747"/>
    </source>
</evidence>
<feature type="region of interest" description="Disordered" evidence="1">
    <location>
        <begin position="377"/>
        <end position="398"/>
    </location>
</feature>
<name>A0ABP0W892_9BRYO</name>
<feature type="compositionally biased region" description="Basic and acidic residues" evidence="1">
    <location>
        <begin position="187"/>
        <end position="199"/>
    </location>
</feature>
<dbReference type="InterPro" id="IPR056440">
    <property type="entry name" value="Zn-ribbon_GIR1"/>
</dbReference>
<evidence type="ECO:0000256" key="1">
    <source>
        <dbReference type="SAM" id="MobiDB-lite"/>
    </source>
</evidence>
<evidence type="ECO:0000313" key="3">
    <source>
        <dbReference type="EMBL" id="CAK9263015.1"/>
    </source>
</evidence>
<sequence>MEVAWRGPGAEQQLSRAGTAAGAVFDVMKKKRDWGVDAHKVVQLMMGQLQHESGEENTAAADAATDVGDEVTLLDLLGGAAGDQEVAAAGSFYNSPTPRPVQSDINMNNSGCSTSMPEFLELDPDHQPRLPSDWKMCLDLKTGKMSFVHKTTGVTLDNDPRNRAALAMEHQGPALNIESSSATSPRRAHEFLRSKKSENILRAQESSLKTASTTSSSSGAGTSPRKQQLAATSARDMKLQQQQMLSFSTGSQLWNLQLDDMTNFISLVKDQQQLVAEGDTKLHERSSNLELDLNLAAAGAGAGAGASPSQVEQQSCVCTMEMVERALRETGDQQHPHDLSRINYSRELPISNVPPKLLLLSGSPSFSSQLTSAARSEPACSTLGSPSTSATSSATSVSRSPPLLEYAAAASVTLQDDFRAFKTAKSLSTSNDTVAAVAAVAGPDHHHHQPESCCKSNIKPVTADRHDEAAAVTDGDDNILQLVMGACTRCLMYVMLAKSNHKCPRCGSQALLDFTAAPAPAPAAATTTTTTTTTTSSSCGVKRQRVEFLV</sequence>
<dbReference type="PANTHER" id="PTHR14791">
    <property type="entry name" value="BOMB/KIRA PROTEINS"/>
    <property type="match status" value="1"/>
</dbReference>
<gene>
    <name evidence="3" type="ORF">CSSPJE1EN1_LOCUS8493</name>
</gene>
<feature type="compositionally biased region" description="Low complexity" evidence="1">
    <location>
        <begin position="206"/>
        <end position="223"/>
    </location>
</feature>
<dbReference type="Proteomes" id="UP001497444">
    <property type="component" value="Chromosome 15"/>
</dbReference>
<reference evidence="3" key="1">
    <citation type="submission" date="2024-02" db="EMBL/GenBank/DDBJ databases">
        <authorList>
            <consortium name="ELIXIR-Norway"/>
            <consortium name="Elixir Norway"/>
        </authorList>
    </citation>
    <scope>NUCLEOTIDE SEQUENCE</scope>
</reference>
<dbReference type="EMBL" id="OZ020110">
    <property type="protein sequence ID" value="CAK9263015.1"/>
    <property type="molecule type" value="Genomic_DNA"/>
</dbReference>
<feature type="compositionally biased region" description="Low complexity" evidence="1">
    <location>
        <begin position="381"/>
        <end position="398"/>
    </location>
</feature>
<proteinExistence type="predicted"/>
<dbReference type="PANTHER" id="PTHR14791:SF29">
    <property type="entry name" value="PROTEIN KIBRA"/>
    <property type="match status" value="1"/>
</dbReference>
<keyword evidence="4" id="KW-1185">Reference proteome</keyword>
<protein>
    <recommendedName>
        <fullName evidence="2">GIR1-like zinc ribbon domain-containing protein</fullName>
    </recommendedName>
</protein>
<dbReference type="InterPro" id="IPR051105">
    <property type="entry name" value="WWC/KIBRA_Hippo_Reg"/>
</dbReference>
<organism evidence="3 4">
    <name type="scientific">Sphagnum jensenii</name>
    <dbReference type="NCBI Taxonomy" id="128206"/>
    <lineage>
        <taxon>Eukaryota</taxon>
        <taxon>Viridiplantae</taxon>
        <taxon>Streptophyta</taxon>
        <taxon>Embryophyta</taxon>
        <taxon>Bryophyta</taxon>
        <taxon>Sphagnophytina</taxon>
        <taxon>Sphagnopsida</taxon>
        <taxon>Sphagnales</taxon>
        <taxon>Sphagnaceae</taxon>
        <taxon>Sphagnum</taxon>
    </lineage>
</organism>
<evidence type="ECO:0000313" key="4">
    <source>
        <dbReference type="Proteomes" id="UP001497444"/>
    </source>
</evidence>